<accession>A0A9P7BEZ7</accession>
<dbReference type="Gene3D" id="3.40.50.720">
    <property type="entry name" value="NAD(P)-binding Rossmann-like Domain"/>
    <property type="match status" value="1"/>
</dbReference>
<proteinExistence type="predicted"/>
<evidence type="ECO:0000256" key="1">
    <source>
        <dbReference type="ARBA" id="ARBA00023002"/>
    </source>
</evidence>
<evidence type="ECO:0000313" key="3">
    <source>
        <dbReference type="Proteomes" id="UP000697127"/>
    </source>
</evidence>
<dbReference type="InterPro" id="IPR052228">
    <property type="entry name" value="Sec_Metab_Biosynth_Oxidored"/>
</dbReference>
<dbReference type="EMBL" id="PUHW01000306">
    <property type="protein sequence ID" value="KAG0687154.1"/>
    <property type="molecule type" value="Genomic_DNA"/>
</dbReference>
<dbReference type="PRINTS" id="PR00081">
    <property type="entry name" value="GDHRDH"/>
</dbReference>
<dbReference type="PANTHER" id="PTHR47534:SF3">
    <property type="entry name" value="ALCOHOL DEHYDROGENASE-LIKE C-TERMINAL DOMAIN-CONTAINING PROTEIN"/>
    <property type="match status" value="1"/>
</dbReference>
<keyword evidence="3" id="KW-1185">Reference proteome</keyword>
<comment type="caution">
    <text evidence="2">The sequence shown here is derived from an EMBL/GenBank/DDBJ whole genome shotgun (WGS) entry which is preliminary data.</text>
</comment>
<dbReference type="SUPFAM" id="SSF51735">
    <property type="entry name" value="NAD(P)-binding Rossmann-fold domains"/>
    <property type="match status" value="1"/>
</dbReference>
<sequence>MESMESLRVAIIGGTGGLGQALARYYAKHNAIVTVFGRTFRDQEISNIKFTKIDLSLMSNIKELVKSDDKFNLVNFDLIIFTAGIFSSISRQETTEGLELDLASSYINRYLLLDKSLLKLKQIKEDNKNFENNNKFFSNFEKPRIFIMAYPGDNQLGTIDDINQEKSYGVLKAHMNTVAGNESIVTHYSNEKLINIYGLNPGIIKTNIRNNLFGNGIISKVMEYFIGLLNPTPEEYANLIGPLLINAKLENKSGTFYNNKGKEIKGSNNLNKEYADKFIEKSKDLLINKGLYD</sequence>
<dbReference type="PANTHER" id="PTHR47534">
    <property type="entry name" value="YALI0E05731P"/>
    <property type="match status" value="1"/>
</dbReference>
<dbReference type="AlphaFoldDB" id="A0A9P7BEZ7"/>
<dbReference type="OrthoDB" id="2898509at2759"/>
<keyword evidence="1" id="KW-0560">Oxidoreductase</keyword>
<organism evidence="2 3">
    <name type="scientific">Pichia californica</name>
    <dbReference type="NCBI Taxonomy" id="460514"/>
    <lineage>
        <taxon>Eukaryota</taxon>
        <taxon>Fungi</taxon>
        <taxon>Dikarya</taxon>
        <taxon>Ascomycota</taxon>
        <taxon>Saccharomycotina</taxon>
        <taxon>Pichiomycetes</taxon>
        <taxon>Pichiales</taxon>
        <taxon>Pichiaceae</taxon>
        <taxon>Pichia</taxon>
    </lineage>
</organism>
<gene>
    <name evidence="2" type="ORF">C6P40_002788</name>
</gene>
<protein>
    <submittedName>
        <fullName evidence="2">Uncharacterized protein</fullName>
    </submittedName>
</protein>
<dbReference type="GO" id="GO:0016491">
    <property type="term" value="F:oxidoreductase activity"/>
    <property type="evidence" value="ECO:0007669"/>
    <property type="project" value="UniProtKB-KW"/>
</dbReference>
<dbReference type="InterPro" id="IPR002347">
    <property type="entry name" value="SDR_fam"/>
</dbReference>
<name>A0A9P7BEZ7_9ASCO</name>
<reference evidence="2" key="1">
    <citation type="submission" date="2020-11" db="EMBL/GenBank/DDBJ databases">
        <title>Kefir isolates.</title>
        <authorList>
            <person name="Marcisauskas S."/>
            <person name="Kim Y."/>
            <person name="Blasche S."/>
        </authorList>
    </citation>
    <scope>NUCLEOTIDE SEQUENCE</scope>
    <source>
        <strain evidence="2">Olga-1</strain>
    </source>
</reference>
<dbReference type="InterPro" id="IPR036291">
    <property type="entry name" value="NAD(P)-bd_dom_sf"/>
</dbReference>
<evidence type="ECO:0000313" key="2">
    <source>
        <dbReference type="EMBL" id="KAG0687154.1"/>
    </source>
</evidence>
<dbReference type="Proteomes" id="UP000697127">
    <property type="component" value="Unassembled WGS sequence"/>
</dbReference>